<evidence type="ECO:0000256" key="1">
    <source>
        <dbReference type="SAM" id="MobiDB-lite"/>
    </source>
</evidence>
<dbReference type="Proteomes" id="UP000216991">
    <property type="component" value="Unassembled WGS sequence"/>
</dbReference>
<feature type="compositionally biased region" description="Low complexity" evidence="1">
    <location>
        <begin position="324"/>
        <end position="338"/>
    </location>
</feature>
<protein>
    <recommendedName>
        <fullName evidence="3">SPOR domain-containing protein</fullName>
    </recommendedName>
</protein>
<feature type="region of interest" description="Disordered" evidence="1">
    <location>
        <begin position="1"/>
        <end position="30"/>
    </location>
</feature>
<feature type="compositionally biased region" description="Basic residues" evidence="1">
    <location>
        <begin position="59"/>
        <end position="70"/>
    </location>
</feature>
<dbReference type="InterPro" id="IPR036680">
    <property type="entry name" value="SPOR-like_sf"/>
</dbReference>
<feature type="compositionally biased region" description="Basic residues" evidence="1">
    <location>
        <begin position="19"/>
        <end position="30"/>
    </location>
</feature>
<feature type="region of interest" description="Disordered" evidence="1">
    <location>
        <begin position="59"/>
        <end position="89"/>
    </location>
</feature>
<organism evidence="4 5">
    <name type="scientific">Sandarakinorhabdus cyanobacteriorum</name>
    <dbReference type="NCBI Taxonomy" id="1981098"/>
    <lineage>
        <taxon>Bacteria</taxon>
        <taxon>Pseudomonadati</taxon>
        <taxon>Pseudomonadota</taxon>
        <taxon>Alphaproteobacteria</taxon>
        <taxon>Sphingomonadales</taxon>
        <taxon>Sphingosinicellaceae</taxon>
        <taxon>Sandarakinorhabdus</taxon>
    </lineage>
</organism>
<gene>
    <name evidence="4" type="ORF">CHU93_09285</name>
</gene>
<feature type="compositionally biased region" description="Polar residues" evidence="1">
    <location>
        <begin position="341"/>
        <end position="352"/>
    </location>
</feature>
<evidence type="ECO:0000259" key="3">
    <source>
        <dbReference type="PROSITE" id="PS51724"/>
    </source>
</evidence>
<dbReference type="SUPFAM" id="SSF110997">
    <property type="entry name" value="Sporulation related repeat"/>
    <property type="match status" value="1"/>
</dbReference>
<dbReference type="PANTHER" id="PTHR45011">
    <property type="entry name" value="DAP3-BINDING CELL DEATH ENHANCER 1"/>
    <property type="match status" value="1"/>
</dbReference>
<dbReference type="InterPro" id="IPR011990">
    <property type="entry name" value="TPR-like_helical_dom_sf"/>
</dbReference>
<dbReference type="InterPro" id="IPR006597">
    <property type="entry name" value="Sel1-like"/>
</dbReference>
<feature type="compositionally biased region" description="Acidic residues" evidence="1">
    <location>
        <begin position="312"/>
        <end position="321"/>
    </location>
</feature>
<evidence type="ECO:0000256" key="2">
    <source>
        <dbReference type="SAM" id="Phobius"/>
    </source>
</evidence>
<dbReference type="OrthoDB" id="112232at2"/>
<dbReference type="SUPFAM" id="SSF81901">
    <property type="entry name" value="HCP-like"/>
    <property type="match status" value="1"/>
</dbReference>
<name>A0A255YI97_9SPHN</name>
<dbReference type="EMBL" id="NOXT01000110">
    <property type="protein sequence ID" value="OYQ28295.1"/>
    <property type="molecule type" value="Genomic_DNA"/>
</dbReference>
<evidence type="ECO:0000313" key="4">
    <source>
        <dbReference type="EMBL" id="OYQ28295.1"/>
    </source>
</evidence>
<feature type="compositionally biased region" description="Low complexity" evidence="1">
    <location>
        <begin position="71"/>
        <end position="80"/>
    </location>
</feature>
<dbReference type="GO" id="GO:0042834">
    <property type="term" value="F:peptidoglycan binding"/>
    <property type="evidence" value="ECO:0007669"/>
    <property type="project" value="InterPro"/>
</dbReference>
<dbReference type="InterPro" id="IPR052748">
    <property type="entry name" value="ISR_Activator"/>
</dbReference>
<keyword evidence="2" id="KW-1133">Transmembrane helix</keyword>
<reference evidence="4 5" key="1">
    <citation type="submission" date="2017-07" db="EMBL/GenBank/DDBJ databases">
        <title>Sandarakinorhabdus cyanobacteriorum sp. nov., a novel bacterium isolated from cyanobacterial aggregates in a eutrophic lake.</title>
        <authorList>
            <person name="Cai H."/>
        </authorList>
    </citation>
    <scope>NUCLEOTIDE SEQUENCE [LARGE SCALE GENOMIC DNA]</scope>
    <source>
        <strain evidence="4 5">TH057</strain>
    </source>
</reference>
<dbReference type="Gene3D" id="3.30.70.1070">
    <property type="entry name" value="Sporulation related repeat"/>
    <property type="match status" value="1"/>
</dbReference>
<keyword evidence="5" id="KW-1185">Reference proteome</keyword>
<dbReference type="AlphaFoldDB" id="A0A255YI97"/>
<feature type="region of interest" description="Disordered" evidence="1">
    <location>
        <begin position="305"/>
        <end position="381"/>
    </location>
</feature>
<dbReference type="PROSITE" id="PS51724">
    <property type="entry name" value="SPOR"/>
    <property type="match status" value="1"/>
</dbReference>
<evidence type="ECO:0000313" key="5">
    <source>
        <dbReference type="Proteomes" id="UP000216991"/>
    </source>
</evidence>
<accession>A0A255YI97</accession>
<feature type="transmembrane region" description="Helical" evidence="2">
    <location>
        <begin position="37"/>
        <end position="59"/>
    </location>
</feature>
<dbReference type="InterPro" id="IPR007730">
    <property type="entry name" value="SPOR-like_dom"/>
</dbReference>
<sequence>MAYRRRSIPRCGQHALQRAAHRRTGAHNDKRRRCGLAGVRAIGMLLVLALVAGDPALAARKKKKGKKSRASRPAAAAPARATPPPPSVRQGVELWRAGKWDEAVSMWQPFAENGDPDAMFNMGQAYKLGRGVTMDKAIARDWYRRAAVKGHLPAQANLGILLFQATEKAEAVRWLKAAADRGEMRAQYVLGIVHWNGDGAAKSMPLAYAYLVRAAAQGLPEATKALNELSQAIQPLDRANGWQIATALANGSGVPAQFQPGIAPPPMTAVTTPTPPVTVIASGNSAPAPAAETSTAALNAAALKAAGAETPANEDEAEEEGSSPTAVPAVTPTAAPPAETRQASVLSPRSTPSAPPVKLADKPEPKKKAAPPPPPKETGWRIQLGTYPNQKSAMAAWKKLAAANKRDVKGLHPTIGKFGGNWRLQVGPFDTRAEASKGCKTLEIGKNGCFAVDIGD</sequence>
<proteinExistence type="predicted"/>
<dbReference type="Pfam" id="PF08238">
    <property type="entry name" value="Sel1"/>
    <property type="match status" value="3"/>
</dbReference>
<dbReference type="Gene3D" id="1.25.40.10">
    <property type="entry name" value="Tetratricopeptide repeat domain"/>
    <property type="match status" value="1"/>
</dbReference>
<keyword evidence="2" id="KW-0472">Membrane</keyword>
<feature type="domain" description="SPOR" evidence="3">
    <location>
        <begin position="374"/>
        <end position="456"/>
    </location>
</feature>
<keyword evidence="2" id="KW-0812">Transmembrane</keyword>
<dbReference type="Pfam" id="PF05036">
    <property type="entry name" value="SPOR"/>
    <property type="match status" value="1"/>
</dbReference>
<dbReference type="PANTHER" id="PTHR45011:SF1">
    <property type="entry name" value="DAP3-BINDING CELL DEATH ENHANCER 1"/>
    <property type="match status" value="1"/>
</dbReference>
<comment type="caution">
    <text evidence="4">The sequence shown here is derived from an EMBL/GenBank/DDBJ whole genome shotgun (WGS) entry which is preliminary data.</text>
</comment>
<dbReference type="SMART" id="SM00671">
    <property type="entry name" value="SEL1"/>
    <property type="match status" value="3"/>
</dbReference>